<dbReference type="Proteomes" id="UP001595974">
    <property type="component" value="Unassembled WGS sequence"/>
</dbReference>
<evidence type="ECO:0000313" key="2">
    <source>
        <dbReference type="Proteomes" id="UP001595974"/>
    </source>
</evidence>
<evidence type="ECO:0000313" key="1">
    <source>
        <dbReference type="EMBL" id="MFC5769304.1"/>
    </source>
</evidence>
<proteinExistence type="predicted"/>
<dbReference type="EC" id="2.8.2.-" evidence="1"/>
<dbReference type="EMBL" id="JBHSOG010000030">
    <property type="protein sequence ID" value="MFC5769304.1"/>
    <property type="molecule type" value="Genomic_DNA"/>
</dbReference>
<dbReference type="Gene3D" id="3.40.50.300">
    <property type="entry name" value="P-loop containing nucleotide triphosphate hydrolases"/>
    <property type="match status" value="1"/>
</dbReference>
<keyword evidence="1" id="KW-0808">Transferase</keyword>
<dbReference type="PANTHER" id="PTHR36451">
    <property type="entry name" value="PAPS-DEPENDENT SULFOTRANSFERASE STF3"/>
    <property type="match status" value="1"/>
</dbReference>
<organism evidence="1 2">
    <name type="scientific">Thauera sinica</name>
    <dbReference type="NCBI Taxonomy" id="2665146"/>
    <lineage>
        <taxon>Bacteria</taxon>
        <taxon>Pseudomonadati</taxon>
        <taxon>Pseudomonadota</taxon>
        <taxon>Betaproteobacteria</taxon>
        <taxon>Rhodocyclales</taxon>
        <taxon>Zoogloeaceae</taxon>
        <taxon>Thauera</taxon>
    </lineage>
</organism>
<dbReference type="GO" id="GO:0016740">
    <property type="term" value="F:transferase activity"/>
    <property type="evidence" value="ECO:0007669"/>
    <property type="project" value="UniProtKB-KW"/>
</dbReference>
<accession>A0ABW1AQF4</accession>
<sequence length="320" mass="37338">MPTPTEHGAVAPAENEFWHKVDKTLRHHAGRAKVTLRAALWQMNQWPADRPVFVVSGSRSGTQMLYKTLSQSRAIGTLNREIYAIWSRLHAPHHKQWQSHVLTAEDAEPGDRSFITRYFYAHTGQHRFVDKNNQHGLAVPYLHALFPDARFVYIKRNPGDTLNSMIEGWHRPERYATWSAGLPAEVQIDGGRFTRWCHFLPEGWRDYLEAPLEEVNAFQYASIHRAIRHASRSIPPAQWHEVFYEDVVRDPVGANRRIFEHCDLPFTPEVEAHCRGLLDKPYDAFSEIRIDKWRDQRHRERIERVLPGLEGLAREMGYRL</sequence>
<name>A0ABW1AQF4_9RHOO</name>
<reference evidence="2" key="1">
    <citation type="journal article" date="2019" name="Int. J. Syst. Evol. Microbiol.">
        <title>The Global Catalogue of Microorganisms (GCM) 10K type strain sequencing project: providing services to taxonomists for standard genome sequencing and annotation.</title>
        <authorList>
            <consortium name="The Broad Institute Genomics Platform"/>
            <consortium name="The Broad Institute Genome Sequencing Center for Infectious Disease"/>
            <person name="Wu L."/>
            <person name="Ma J."/>
        </authorList>
    </citation>
    <scope>NUCLEOTIDE SEQUENCE [LARGE SCALE GENOMIC DNA]</scope>
    <source>
        <strain evidence="2">SHR3</strain>
    </source>
</reference>
<dbReference type="PANTHER" id="PTHR36451:SF1">
    <property type="entry name" value="OMEGA-HYDROXY-BETA-DIHYDROMENAQUINONE-9 SULFOTRANSFERASE STF3"/>
    <property type="match status" value="1"/>
</dbReference>
<dbReference type="InterPro" id="IPR052736">
    <property type="entry name" value="Stf3_sulfotransferase"/>
</dbReference>
<dbReference type="InterPro" id="IPR027417">
    <property type="entry name" value="P-loop_NTPase"/>
</dbReference>
<comment type="caution">
    <text evidence="1">The sequence shown here is derived from an EMBL/GenBank/DDBJ whole genome shotgun (WGS) entry which is preliminary data.</text>
</comment>
<dbReference type="RefSeq" id="WP_096446380.1">
    <property type="nucleotide sequence ID" value="NZ_JBHSOG010000030.1"/>
</dbReference>
<dbReference type="SUPFAM" id="SSF52540">
    <property type="entry name" value="P-loop containing nucleoside triphosphate hydrolases"/>
    <property type="match status" value="1"/>
</dbReference>
<keyword evidence="2" id="KW-1185">Reference proteome</keyword>
<dbReference type="Pfam" id="PF13469">
    <property type="entry name" value="Sulfotransfer_3"/>
    <property type="match status" value="1"/>
</dbReference>
<protein>
    <submittedName>
        <fullName evidence="1">Sulfotransferase family protein</fullName>
        <ecNumber evidence="1">2.8.2.-</ecNumber>
    </submittedName>
</protein>
<gene>
    <name evidence="1" type="ORF">ACFPTN_07945</name>
</gene>